<dbReference type="EMBL" id="GBEZ01006687">
    <property type="protein sequence ID" value="JAC78725.1"/>
    <property type="molecule type" value="Transcribed_RNA"/>
</dbReference>
<dbReference type="GO" id="GO:0051301">
    <property type="term" value="P:cell division"/>
    <property type="evidence" value="ECO:0007669"/>
    <property type="project" value="UniProtKB-KW"/>
</dbReference>
<evidence type="ECO:0000259" key="6">
    <source>
        <dbReference type="SMART" id="SM00385"/>
    </source>
</evidence>
<dbReference type="Gene3D" id="1.10.472.10">
    <property type="entry name" value="Cyclin-like"/>
    <property type="match status" value="2"/>
</dbReference>
<dbReference type="SUPFAM" id="SSF47954">
    <property type="entry name" value="Cyclin-like"/>
    <property type="match status" value="2"/>
</dbReference>
<feature type="region of interest" description="Disordered" evidence="5">
    <location>
        <begin position="37"/>
        <end position="59"/>
    </location>
</feature>
<dbReference type="InterPro" id="IPR036915">
    <property type="entry name" value="Cyclin-like_sf"/>
</dbReference>
<accession>A0A061S767</accession>
<dbReference type="CDD" id="cd20537">
    <property type="entry name" value="CYCLIN_CCNO-like_rpt2"/>
    <property type="match status" value="1"/>
</dbReference>
<gene>
    <name evidence="8" type="ORF">TSPGSL018_14444</name>
</gene>
<name>A0A061S767_9CHLO</name>
<dbReference type="SMART" id="SM00385">
    <property type="entry name" value="CYCLIN"/>
    <property type="match status" value="2"/>
</dbReference>
<proteinExistence type="inferred from homology"/>
<keyword evidence="1" id="KW-0132">Cell division</keyword>
<feature type="domain" description="Cyclin-like" evidence="6">
    <location>
        <begin position="136"/>
        <end position="225"/>
    </location>
</feature>
<evidence type="ECO:0000256" key="1">
    <source>
        <dbReference type="ARBA" id="ARBA00022618"/>
    </source>
</evidence>
<dbReference type="Pfam" id="PF00134">
    <property type="entry name" value="Cyclin_N"/>
    <property type="match status" value="1"/>
</dbReference>
<keyword evidence="2 4" id="KW-0195">Cyclin</keyword>
<dbReference type="AlphaFoldDB" id="A0A061S767"/>
<dbReference type="InterPro" id="IPR013763">
    <property type="entry name" value="Cyclin-like_dom"/>
</dbReference>
<feature type="domain" description="Cyclin C-terminal" evidence="7">
    <location>
        <begin position="234"/>
        <end position="370"/>
    </location>
</feature>
<dbReference type="FunFam" id="1.10.472.10:FF:000001">
    <property type="entry name" value="G2/mitotic-specific cyclin"/>
    <property type="match status" value="1"/>
</dbReference>
<evidence type="ECO:0000313" key="8">
    <source>
        <dbReference type="EMBL" id="JAC78725.1"/>
    </source>
</evidence>
<protein>
    <submittedName>
        <fullName evidence="8">Cyclin a</fullName>
    </submittedName>
</protein>
<reference evidence="8" key="1">
    <citation type="submission" date="2014-05" db="EMBL/GenBank/DDBJ databases">
        <title>The transcriptome of the halophilic microalga Tetraselmis sp. GSL018 isolated from the Great Salt Lake, Utah.</title>
        <authorList>
            <person name="Jinkerson R.E."/>
            <person name="D'Adamo S."/>
            <person name="Posewitz M.C."/>
        </authorList>
    </citation>
    <scope>NUCLEOTIDE SEQUENCE</scope>
    <source>
        <strain evidence="8">GSL018</strain>
    </source>
</reference>
<evidence type="ECO:0000256" key="5">
    <source>
        <dbReference type="SAM" id="MobiDB-lite"/>
    </source>
</evidence>
<feature type="domain" description="Cyclin-like" evidence="6">
    <location>
        <begin position="238"/>
        <end position="330"/>
    </location>
</feature>
<evidence type="ECO:0000256" key="2">
    <source>
        <dbReference type="ARBA" id="ARBA00023127"/>
    </source>
</evidence>
<evidence type="ECO:0000256" key="3">
    <source>
        <dbReference type="ARBA" id="ARBA00023306"/>
    </source>
</evidence>
<comment type="similarity">
    <text evidence="4">Belongs to the cyclin family.</text>
</comment>
<dbReference type="PANTHER" id="PTHR10177">
    <property type="entry name" value="CYCLINS"/>
    <property type="match status" value="1"/>
</dbReference>
<dbReference type="InterPro" id="IPR039361">
    <property type="entry name" value="Cyclin"/>
</dbReference>
<organism evidence="8">
    <name type="scientific">Tetraselmis sp. GSL018</name>
    <dbReference type="NCBI Taxonomy" id="582737"/>
    <lineage>
        <taxon>Eukaryota</taxon>
        <taxon>Viridiplantae</taxon>
        <taxon>Chlorophyta</taxon>
        <taxon>core chlorophytes</taxon>
        <taxon>Chlorodendrophyceae</taxon>
        <taxon>Chlorodendrales</taxon>
        <taxon>Chlorodendraceae</taxon>
        <taxon>Tetraselmis</taxon>
    </lineage>
</organism>
<sequence length="377" mass="40784">MPSGATAPVKFNRSIGGVSADAEAGVCVANPSRTPLGELGVDPNVKTDGPGNSRKVPHGKQSCFQSLTTCGSSSRNESGSLSEAERCIQTNLSCCGRLGMQLLSFSKAKEASAGPTWDYMELQTNITPDMRAVLVDWLMEVDSVELQSESGREVFLAVRILDTYLSSLRRPILRRDLQMVGVASLMLATKYEVDGHFIRPSDAAALCDGAYRVDEIVAMEVSIFASMGFSVGVPTTIDFLNFFMKASPLLAETEGRGPRWAQFCFLCLYCAEASMMYMHLHIQFRPSEIAAASVAIAHDLLGVDSWGPALAEMTGRSRADLMDCAACVLACVEDFTLSDTPSPWAGRGGPFLRAKYSSPRAFNVVGLIRERSQSRSK</sequence>
<dbReference type="SMART" id="SM01332">
    <property type="entry name" value="Cyclin_C"/>
    <property type="match status" value="1"/>
</dbReference>
<evidence type="ECO:0000259" key="7">
    <source>
        <dbReference type="SMART" id="SM01332"/>
    </source>
</evidence>
<dbReference type="InterPro" id="IPR004367">
    <property type="entry name" value="Cyclin_C-dom"/>
</dbReference>
<evidence type="ECO:0000256" key="4">
    <source>
        <dbReference type="RuleBase" id="RU000383"/>
    </source>
</evidence>
<dbReference type="InterPro" id="IPR006671">
    <property type="entry name" value="Cyclin_N"/>
</dbReference>
<keyword evidence="3" id="KW-0131">Cell cycle</keyword>
<dbReference type="Pfam" id="PF02984">
    <property type="entry name" value="Cyclin_C"/>
    <property type="match status" value="1"/>
</dbReference>